<dbReference type="AlphaFoldDB" id="A0AAW5E2S1"/>
<feature type="domain" description="SCP" evidence="1">
    <location>
        <begin position="246"/>
        <end position="359"/>
    </location>
</feature>
<keyword evidence="4" id="KW-1185">Reference proteome</keyword>
<dbReference type="InterPro" id="IPR014044">
    <property type="entry name" value="CAP_dom"/>
</dbReference>
<proteinExistence type="predicted"/>
<evidence type="ECO:0000259" key="1">
    <source>
        <dbReference type="Pfam" id="PF00188"/>
    </source>
</evidence>
<name>A0AAW5E2S1_9BACI</name>
<dbReference type="Pfam" id="PF14504">
    <property type="entry name" value="CAP_assoc_N"/>
    <property type="match status" value="1"/>
</dbReference>
<dbReference type="CDD" id="cd05379">
    <property type="entry name" value="CAP_bacterial"/>
    <property type="match status" value="1"/>
</dbReference>
<dbReference type="PANTHER" id="PTHR31157">
    <property type="entry name" value="SCP DOMAIN-CONTAINING PROTEIN"/>
    <property type="match status" value="1"/>
</dbReference>
<gene>
    <name evidence="3" type="ORF">MJG50_15120</name>
</gene>
<accession>A0AAW5E2S1</accession>
<sequence>MRRVLLFLSFIFFLYASWTVYVKLEGNTSNQSVISTITDEMDFSIVTDKIKDSLEYIITIFQEKNDQLPQDQKRPNLTSPKDQVFSVYNIELGNTKSEVERQAGVPQRTSSNEYGVQWYTYHENYQNFVMVAYDDTDKVAGLYTNQDLISSSKGIKQGSTKSFVHDTLGDPLIKILKGTVYYQFQDDRDYDMFHLDDSYVTIFYDKHQKNTVTAMQIIGEQLEESKTEFYTEASKNLKEGFEYQLFDLTNAERINHGLTILSWDDHVKETARKHSYDMAENQYFSHTNLQGQSPFDRMLEDEVMFNFAGENLAFGQFSSIFAHEGLMNSLGHRENILQKEYEFLGVGVAFDSESHPYFTENFYAN</sequence>
<comment type="caution">
    <text evidence="3">The sequence shown here is derived from an EMBL/GenBank/DDBJ whole genome shotgun (WGS) entry which is preliminary data.</text>
</comment>
<dbReference type="Gene3D" id="3.40.33.10">
    <property type="entry name" value="CAP"/>
    <property type="match status" value="1"/>
</dbReference>
<dbReference type="Proteomes" id="UP001431131">
    <property type="component" value="Unassembled WGS sequence"/>
</dbReference>
<protein>
    <submittedName>
        <fullName evidence="3">CAP domain-containing protein</fullName>
    </submittedName>
</protein>
<dbReference type="EMBL" id="JAKTTI010000025">
    <property type="protein sequence ID" value="MCH1626668.1"/>
    <property type="molecule type" value="Genomic_DNA"/>
</dbReference>
<dbReference type="Pfam" id="PF00188">
    <property type="entry name" value="CAP"/>
    <property type="match status" value="1"/>
</dbReference>
<evidence type="ECO:0000313" key="3">
    <source>
        <dbReference type="EMBL" id="MCH1626668.1"/>
    </source>
</evidence>
<dbReference type="RefSeq" id="WP_240256584.1">
    <property type="nucleotide sequence ID" value="NZ_JAKTTI010000025.1"/>
</dbReference>
<evidence type="ECO:0000259" key="2">
    <source>
        <dbReference type="Pfam" id="PF14504"/>
    </source>
</evidence>
<dbReference type="SUPFAM" id="SSF55797">
    <property type="entry name" value="PR-1-like"/>
    <property type="match status" value="1"/>
</dbReference>
<evidence type="ECO:0000313" key="4">
    <source>
        <dbReference type="Proteomes" id="UP001431131"/>
    </source>
</evidence>
<dbReference type="PANTHER" id="PTHR31157:SF1">
    <property type="entry name" value="SCP DOMAIN-CONTAINING PROTEIN"/>
    <property type="match status" value="1"/>
</dbReference>
<feature type="domain" description="CAP-associated" evidence="2">
    <location>
        <begin position="92"/>
        <end position="228"/>
    </location>
</feature>
<organism evidence="3 4">
    <name type="scientific">Fredinandcohnia quinoae</name>
    <dbReference type="NCBI Taxonomy" id="2918902"/>
    <lineage>
        <taxon>Bacteria</taxon>
        <taxon>Bacillati</taxon>
        <taxon>Bacillota</taxon>
        <taxon>Bacilli</taxon>
        <taxon>Bacillales</taxon>
        <taxon>Bacillaceae</taxon>
        <taxon>Fredinandcohnia</taxon>
    </lineage>
</organism>
<reference evidence="3" key="1">
    <citation type="submission" date="2022-02" db="EMBL/GenBank/DDBJ databases">
        <title>Fredinandcohnia quinoae sp. nov. isolated from Chenopodium quinoa seeds.</title>
        <authorList>
            <person name="Saati-Santamaria Z."/>
            <person name="Flores-Felix J.D."/>
            <person name="Igual J.M."/>
            <person name="Velazquez E."/>
            <person name="Garcia-Fraile P."/>
            <person name="Martinez-Molina E."/>
        </authorList>
    </citation>
    <scope>NUCLEOTIDE SEQUENCE</scope>
    <source>
        <strain evidence="3">SECRCQ15</strain>
    </source>
</reference>
<dbReference type="InterPro" id="IPR035940">
    <property type="entry name" value="CAP_sf"/>
</dbReference>
<dbReference type="InterPro" id="IPR029410">
    <property type="entry name" value="CAP_assoc"/>
</dbReference>